<organism evidence="3 4">
    <name type="scientific">Micromonospora humidisoli</name>
    <dbReference type="NCBI Taxonomy" id="2807622"/>
    <lineage>
        <taxon>Bacteria</taxon>
        <taxon>Bacillati</taxon>
        <taxon>Actinomycetota</taxon>
        <taxon>Actinomycetes</taxon>
        <taxon>Micromonosporales</taxon>
        <taxon>Micromonosporaceae</taxon>
        <taxon>Micromonospora</taxon>
    </lineage>
</organism>
<gene>
    <name evidence="3" type="ORF">JQN84_19005</name>
</gene>
<keyword evidence="4" id="KW-1185">Reference proteome</keyword>
<reference evidence="3 4" key="1">
    <citation type="submission" date="2021-02" db="EMBL/GenBank/DDBJ databases">
        <authorList>
            <person name="Lee D.-H."/>
        </authorList>
    </citation>
    <scope>NUCLEOTIDE SEQUENCE [LARGE SCALE GENOMIC DNA]</scope>
    <source>
        <strain evidence="3 4">MMS20-R2-29</strain>
    </source>
</reference>
<feature type="domain" description="Aminoglycoside phosphotransferase" evidence="2">
    <location>
        <begin position="140"/>
        <end position="383"/>
    </location>
</feature>
<dbReference type="EMBL" id="JAFEUO010000005">
    <property type="protein sequence ID" value="MBM7084605.1"/>
    <property type="molecule type" value="Genomic_DNA"/>
</dbReference>
<dbReference type="InterPro" id="IPR011009">
    <property type="entry name" value="Kinase-like_dom_sf"/>
</dbReference>
<dbReference type="PANTHER" id="PTHR21310">
    <property type="entry name" value="AMINOGLYCOSIDE PHOSPHOTRANSFERASE-RELATED-RELATED"/>
    <property type="match status" value="1"/>
</dbReference>
<dbReference type="Pfam" id="PF01636">
    <property type="entry name" value="APH"/>
    <property type="match status" value="1"/>
</dbReference>
<dbReference type="SUPFAM" id="SSF56112">
    <property type="entry name" value="Protein kinase-like (PK-like)"/>
    <property type="match status" value="1"/>
</dbReference>
<protein>
    <submittedName>
        <fullName evidence="3">Aminoglycoside phosphotransferase family protein</fullName>
    </submittedName>
</protein>
<dbReference type="InterPro" id="IPR002575">
    <property type="entry name" value="Aminoglycoside_PTrfase"/>
</dbReference>
<evidence type="ECO:0000256" key="1">
    <source>
        <dbReference type="SAM" id="MobiDB-lite"/>
    </source>
</evidence>
<accession>A0ABS2JDH7</accession>
<evidence type="ECO:0000259" key="2">
    <source>
        <dbReference type="Pfam" id="PF01636"/>
    </source>
</evidence>
<name>A0ABS2JDH7_9ACTN</name>
<comment type="caution">
    <text evidence="3">The sequence shown here is derived from an EMBL/GenBank/DDBJ whole genome shotgun (WGS) entry which is preliminary data.</text>
</comment>
<sequence length="440" mass="47816">MPGTTPRPWRRFRRGGGPGHATPVPEATCRRRPGARPARPPDTDGDVAPYRAAGRAGGRWRPARTRHSARTVSARDERPSSPRRRRRSIASLGGHERRTAGQPAAPVSPTQRLLDPDQVRRYVAASLGPAVRVTGCGPLSGGGFAAVWWVRLDDGRAVVLKVGPPPSVPLLRYERDLIAAEARYLRLVAAHAPAVPVPPLLHHGSDPTLGDWLLTGHLPGRMLYTLVADGVPVDEVWTGLGTAFAALHRVTGDRYGYDGGRAAGPTWRSAYTAMVDDLLADAADWAVPLPLPADRLRALVARHAGVLDVVRRPALLHFDGWAGNVLAVPDPDGGHRLGGLVDGERFLYGDPLLDLVSPLLFRRAEDTPDDPFLRGYRTAGARVALAEPGVRRRLGLYRLYLYLLMTVEAPSREITVDTEPDRFRILARLLDEELSALDGP</sequence>
<dbReference type="Proteomes" id="UP000809587">
    <property type="component" value="Unassembled WGS sequence"/>
</dbReference>
<dbReference type="PANTHER" id="PTHR21310:SF15">
    <property type="entry name" value="AMINOGLYCOSIDE PHOSPHOTRANSFERASE DOMAIN-CONTAINING PROTEIN"/>
    <property type="match status" value="1"/>
</dbReference>
<feature type="region of interest" description="Disordered" evidence="1">
    <location>
        <begin position="1"/>
        <end position="111"/>
    </location>
</feature>
<evidence type="ECO:0000313" key="3">
    <source>
        <dbReference type="EMBL" id="MBM7084605.1"/>
    </source>
</evidence>
<dbReference type="Gene3D" id="3.30.200.20">
    <property type="entry name" value="Phosphorylase Kinase, domain 1"/>
    <property type="match status" value="1"/>
</dbReference>
<dbReference type="Gene3D" id="3.90.1200.10">
    <property type="match status" value="1"/>
</dbReference>
<evidence type="ECO:0000313" key="4">
    <source>
        <dbReference type="Proteomes" id="UP000809587"/>
    </source>
</evidence>
<proteinExistence type="predicted"/>
<dbReference type="InterPro" id="IPR051678">
    <property type="entry name" value="AGP_Transferase"/>
</dbReference>